<dbReference type="Proteomes" id="UP001470230">
    <property type="component" value="Unassembled WGS sequence"/>
</dbReference>
<organism evidence="1 2">
    <name type="scientific">Tritrichomonas musculus</name>
    <dbReference type="NCBI Taxonomy" id="1915356"/>
    <lineage>
        <taxon>Eukaryota</taxon>
        <taxon>Metamonada</taxon>
        <taxon>Parabasalia</taxon>
        <taxon>Tritrichomonadida</taxon>
        <taxon>Tritrichomonadidae</taxon>
        <taxon>Tritrichomonas</taxon>
    </lineage>
</organism>
<evidence type="ECO:0000313" key="2">
    <source>
        <dbReference type="Proteomes" id="UP001470230"/>
    </source>
</evidence>
<proteinExistence type="predicted"/>
<name>A0ABR2HFK7_9EUKA</name>
<comment type="caution">
    <text evidence="1">The sequence shown here is derived from an EMBL/GenBank/DDBJ whole genome shotgun (WGS) entry which is preliminary data.</text>
</comment>
<gene>
    <name evidence="1" type="ORF">M9Y10_021314</name>
</gene>
<reference evidence="1 2" key="1">
    <citation type="submission" date="2024-04" db="EMBL/GenBank/DDBJ databases">
        <title>Tritrichomonas musculus Genome.</title>
        <authorList>
            <person name="Alves-Ferreira E."/>
            <person name="Grigg M."/>
            <person name="Lorenzi H."/>
            <person name="Galac M."/>
        </authorList>
    </citation>
    <scope>NUCLEOTIDE SEQUENCE [LARGE SCALE GENOMIC DNA]</scope>
    <source>
        <strain evidence="1 2">EAF2021</strain>
    </source>
</reference>
<evidence type="ECO:0008006" key="3">
    <source>
        <dbReference type="Google" id="ProtNLM"/>
    </source>
</evidence>
<evidence type="ECO:0000313" key="1">
    <source>
        <dbReference type="EMBL" id="KAK8845132.1"/>
    </source>
</evidence>
<dbReference type="EMBL" id="JAPFFF010000031">
    <property type="protein sequence ID" value="KAK8845132.1"/>
    <property type="molecule type" value="Genomic_DNA"/>
</dbReference>
<protein>
    <recommendedName>
        <fullName evidence="3">Condensation domain-containing protein</fullName>
    </recommendedName>
</protein>
<accession>A0ABR2HFK7</accession>
<keyword evidence="2" id="KW-1185">Reference proteome</keyword>
<sequence length="435" mass="50570">MLARIQSPIIDRFEPLCSILQLVLEMETDNAVDSYVKYLKDTVYALRLRKRGPYLERHNDYDKMQTFTIPSNINNSFESLEQLANYVNQEIHLNFEDGYAAIISSPKNSSRKFVSLAIPHIFADGKYFTFLVDHFLNDNGHNTLKGLPNFPLLTNEVYKEYYKKAPNNVKDENHNEKLTRFHSNDKGNLKSGEYTKFITLRLNAEDIKNKVIKNNKSKLSNFTEMLYMSNYFAICAHENKLLNSYGIINVVDLKKFSKKPLTFANCFEISPISPFTDHITSDMKIIDVGKNLRKSIIEKLNNLEQFAGPSSRQFNQTLPELNGIATEFSNIGDVHIKMPIIDLWISIYTKCLDRELVSNMGFSVFRDDFASYGKEERHNRNMNDIVLRYRYSPKKMSFNESRKMANSIEYFLKNISFEDQVGKAYEEVKSFYNSL</sequence>